<evidence type="ECO:0000313" key="1">
    <source>
        <dbReference type="EMBL" id="MCQ4925007.1"/>
    </source>
</evidence>
<sequence length="55" mass="6535">MENISIELNLKNKVICKDEKFCTTDKYHCKTCLRNQANKYDDKFSLKGQGYKAKW</sequence>
<name>A0ABT1SGG4_9FIRM</name>
<accession>A0ABT1SGG4</accession>
<comment type="caution">
    <text evidence="1">The sequence shown here is derived from an EMBL/GenBank/DDBJ whole genome shotgun (WGS) entry which is preliminary data.</text>
</comment>
<evidence type="ECO:0000313" key="2">
    <source>
        <dbReference type="Proteomes" id="UP001524478"/>
    </source>
</evidence>
<evidence type="ECO:0008006" key="3">
    <source>
        <dbReference type="Google" id="ProtNLM"/>
    </source>
</evidence>
<keyword evidence="2" id="KW-1185">Reference proteome</keyword>
<organism evidence="1 2">
    <name type="scientific">Tissierella carlieri</name>
    <dbReference type="NCBI Taxonomy" id="689904"/>
    <lineage>
        <taxon>Bacteria</taxon>
        <taxon>Bacillati</taxon>
        <taxon>Bacillota</taxon>
        <taxon>Tissierellia</taxon>
        <taxon>Tissierellales</taxon>
        <taxon>Tissierellaceae</taxon>
        <taxon>Tissierella</taxon>
    </lineage>
</organism>
<reference evidence="1 2" key="1">
    <citation type="submission" date="2022-06" db="EMBL/GenBank/DDBJ databases">
        <title>Isolation of gut microbiota from human fecal samples.</title>
        <authorList>
            <person name="Pamer E.G."/>
            <person name="Barat B."/>
            <person name="Waligurski E."/>
            <person name="Medina S."/>
            <person name="Paddock L."/>
            <person name="Mostad J."/>
        </authorList>
    </citation>
    <scope>NUCLEOTIDE SEQUENCE [LARGE SCALE GENOMIC DNA]</scope>
    <source>
        <strain evidence="1 2">DFI.7.95</strain>
    </source>
</reference>
<dbReference type="RefSeq" id="WP_256312599.1">
    <property type="nucleotide sequence ID" value="NZ_JANGAC010000017.1"/>
</dbReference>
<dbReference type="Proteomes" id="UP001524478">
    <property type="component" value="Unassembled WGS sequence"/>
</dbReference>
<gene>
    <name evidence="1" type="ORF">NE686_18040</name>
</gene>
<protein>
    <recommendedName>
        <fullName evidence="3">Transposase</fullName>
    </recommendedName>
</protein>
<dbReference type="EMBL" id="JANGAC010000017">
    <property type="protein sequence ID" value="MCQ4925007.1"/>
    <property type="molecule type" value="Genomic_DNA"/>
</dbReference>
<proteinExistence type="predicted"/>